<dbReference type="RefSeq" id="WP_092315669.1">
    <property type="nucleotide sequence ID" value="NZ_FNTJ01000001.1"/>
</dbReference>
<organism evidence="1 2">
    <name type="scientific">Pseudomonas saponiphila</name>
    <dbReference type="NCBI Taxonomy" id="556534"/>
    <lineage>
        <taxon>Bacteria</taxon>
        <taxon>Pseudomonadati</taxon>
        <taxon>Pseudomonadota</taxon>
        <taxon>Gammaproteobacteria</taxon>
        <taxon>Pseudomonadales</taxon>
        <taxon>Pseudomonadaceae</taxon>
        <taxon>Pseudomonas</taxon>
    </lineage>
</organism>
<reference evidence="2" key="1">
    <citation type="submission" date="2016-10" db="EMBL/GenBank/DDBJ databases">
        <authorList>
            <person name="Varghese N."/>
            <person name="Submissions S."/>
        </authorList>
    </citation>
    <scope>NUCLEOTIDE SEQUENCE [LARGE SCALE GENOMIC DNA]</scope>
    <source>
        <strain evidence="2">DSM 9751</strain>
    </source>
</reference>
<keyword evidence="2" id="KW-1185">Reference proteome</keyword>
<dbReference type="Proteomes" id="UP000198982">
    <property type="component" value="Unassembled WGS sequence"/>
</dbReference>
<accession>A0A1H4Q2X1</accession>
<evidence type="ECO:0000313" key="1">
    <source>
        <dbReference type="EMBL" id="SEC14026.1"/>
    </source>
</evidence>
<gene>
    <name evidence="1" type="ORF">SAMN05216178_3597</name>
</gene>
<name>A0A1H4Q2X1_9PSED</name>
<evidence type="ECO:0000313" key="2">
    <source>
        <dbReference type="Proteomes" id="UP000198982"/>
    </source>
</evidence>
<proteinExistence type="predicted"/>
<sequence>MTTMSDIGKAISENISFVSKLGAECDRLAQLIREELSRLLLTSEIARRYRVGGEWLQVNAQDAHGWVFTDISSSLPLIIRPKRSVGDYLIVQISLAGMGINAHDNYEPLIHIGRFGAAIDFNDIHMTFPLDVEDRDKPDLESPYLLRWAPSFWCYSLRLTDINSPADVQRCIIKPVTALLLENTANKLLSEAGAVQYAKVREEPGNFRVIPRR</sequence>
<dbReference type="AlphaFoldDB" id="A0A1H4Q2X1"/>
<protein>
    <submittedName>
        <fullName evidence="1">Uncharacterized protein</fullName>
    </submittedName>
</protein>
<dbReference type="EMBL" id="FNTJ01000001">
    <property type="protein sequence ID" value="SEC14026.1"/>
    <property type="molecule type" value="Genomic_DNA"/>
</dbReference>